<protein>
    <submittedName>
        <fullName evidence="6">LacI family transcriptional regulator</fullName>
    </submittedName>
</protein>
<sequence length="335" mass="35908">MITMETVAAAAGVSTSTVSHVINKTRKVHPDTERAVLDAIERVGYSPNHLARALAGAPTRTVGVAISVLSNHYFAAVVRAIEAECAKRGLMMLLADTHEDADYELKVVQALHERRVDGIVIAPSAEPQHRALDYLRDKGVPTVLVDRFVGTTFDQIGVESRDAAQTLVEHLIGLGHRRIALVSGAAGLSTTTERLEGYCRALEAAGIAFDPALVRSGESRSEPASAAVHHLLSLDQRPTALMTGNNLMTIGAMQALRAAGLGVPNDISLVGFDDFDWADVFSPRLTVMAQPVEELGTRAVRLLARRIADPGARRQTVRLAPTLRMRDSAGVPGPR</sequence>
<dbReference type="Proteomes" id="UP000575083">
    <property type="component" value="Unassembled WGS sequence"/>
</dbReference>
<dbReference type="AlphaFoldDB" id="A0A7X0P9C8"/>
<dbReference type="PANTHER" id="PTHR30146">
    <property type="entry name" value="LACI-RELATED TRANSCRIPTIONAL REPRESSOR"/>
    <property type="match status" value="1"/>
</dbReference>
<evidence type="ECO:0000313" key="7">
    <source>
        <dbReference type="Proteomes" id="UP000575083"/>
    </source>
</evidence>
<dbReference type="GO" id="GO:0003700">
    <property type="term" value="F:DNA-binding transcription factor activity"/>
    <property type="evidence" value="ECO:0007669"/>
    <property type="project" value="TreeGrafter"/>
</dbReference>
<evidence type="ECO:0000256" key="2">
    <source>
        <dbReference type="ARBA" id="ARBA00023015"/>
    </source>
</evidence>
<dbReference type="CDD" id="cd06267">
    <property type="entry name" value="PBP1_LacI_sugar_binding-like"/>
    <property type="match status" value="1"/>
</dbReference>
<dbReference type="InterPro" id="IPR000843">
    <property type="entry name" value="HTH_LacI"/>
</dbReference>
<keyword evidence="2" id="KW-0805">Transcription regulation</keyword>
<organism evidence="6 7">
    <name type="scientific">Acidovorax soli</name>
    <dbReference type="NCBI Taxonomy" id="592050"/>
    <lineage>
        <taxon>Bacteria</taxon>
        <taxon>Pseudomonadati</taxon>
        <taxon>Pseudomonadota</taxon>
        <taxon>Betaproteobacteria</taxon>
        <taxon>Burkholderiales</taxon>
        <taxon>Comamonadaceae</taxon>
        <taxon>Acidovorax</taxon>
    </lineage>
</organism>
<dbReference type="Gene3D" id="1.10.260.40">
    <property type="entry name" value="lambda repressor-like DNA-binding domains"/>
    <property type="match status" value="1"/>
</dbReference>
<dbReference type="PANTHER" id="PTHR30146:SF148">
    <property type="entry name" value="HTH-TYPE TRANSCRIPTIONAL REPRESSOR PURR-RELATED"/>
    <property type="match status" value="1"/>
</dbReference>
<keyword evidence="4" id="KW-0804">Transcription</keyword>
<comment type="caution">
    <text evidence="6">The sequence shown here is derived from an EMBL/GenBank/DDBJ whole genome shotgun (WGS) entry which is preliminary data.</text>
</comment>
<evidence type="ECO:0000259" key="5">
    <source>
        <dbReference type="PROSITE" id="PS50932"/>
    </source>
</evidence>
<evidence type="ECO:0000256" key="4">
    <source>
        <dbReference type="ARBA" id="ARBA00023163"/>
    </source>
</evidence>
<dbReference type="Gene3D" id="3.40.50.2300">
    <property type="match status" value="2"/>
</dbReference>
<keyword evidence="3" id="KW-0238">DNA-binding</keyword>
<dbReference type="RefSeq" id="WP_184855154.1">
    <property type="nucleotide sequence ID" value="NZ_JACHLK010000001.1"/>
</dbReference>
<dbReference type="PROSITE" id="PS50932">
    <property type="entry name" value="HTH_LACI_2"/>
    <property type="match status" value="1"/>
</dbReference>
<proteinExistence type="predicted"/>
<gene>
    <name evidence="6" type="ORF">HNP48_000382</name>
</gene>
<reference evidence="6 7" key="1">
    <citation type="submission" date="2020-08" db="EMBL/GenBank/DDBJ databases">
        <title>Functional genomics of gut bacteria from endangered species of beetles.</title>
        <authorList>
            <person name="Carlos-Shanley C."/>
        </authorList>
    </citation>
    <scope>NUCLEOTIDE SEQUENCE [LARGE SCALE GENOMIC DNA]</scope>
    <source>
        <strain evidence="6 7">S00198</strain>
    </source>
</reference>
<dbReference type="SUPFAM" id="SSF53822">
    <property type="entry name" value="Periplasmic binding protein-like I"/>
    <property type="match status" value="1"/>
</dbReference>
<dbReference type="SUPFAM" id="SSF47413">
    <property type="entry name" value="lambda repressor-like DNA-binding domains"/>
    <property type="match status" value="1"/>
</dbReference>
<dbReference type="Pfam" id="PF13377">
    <property type="entry name" value="Peripla_BP_3"/>
    <property type="match status" value="1"/>
</dbReference>
<dbReference type="SMART" id="SM00354">
    <property type="entry name" value="HTH_LACI"/>
    <property type="match status" value="1"/>
</dbReference>
<evidence type="ECO:0000256" key="1">
    <source>
        <dbReference type="ARBA" id="ARBA00022491"/>
    </source>
</evidence>
<evidence type="ECO:0000313" key="6">
    <source>
        <dbReference type="EMBL" id="MBB6557718.1"/>
    </source>
</evidence>
<keyword evidence="1" id="KW-0678">Repressor</keyword>
<name>A0A7X0P9C8_9BURK</name>
<dbReference type="InterPro" id="IPR010982">
    <property type="entry name" value="Lambda_DNA-bd_dom_sf"/>
</dbReference>
<dbReference type="InterPro" id="IPR046335">
    <property type="entry name" value="LacI/GalR-like_sensor"/>
</dbReference>
<dbReference type="EMBL" id="JACHLK010000001">
    <property type="protein sequence ID" value="MBB6557718.1"/>
    <property type="molecule type" value="Genomic_DNA"/>
</dbReference>
<dbReference type="GO" id="GO:0000976">
    <property type="term" value="F:transcription cis-regulatory region binding"/>
    <property type="evidence" value="ECO:0007669"/>
    <property type="project" value="TreeGrafter"/>
</dbReference>
<evidence type="ECO:0000256" key="3">
    <source>
        <dbReference type="ARBA" id="ARBA00023125"/>
    </source>
</evidence>
<dbReference type="CDD" id="cd01392">
    <property type="entry name" value="HTH_LacI"/>
    <property type="match status" value="1"/>
</dbReference>
<feature type="domain" description="HTH lacI-type" evidence="5">
    <location>
        <begin position="2"/>
        <end position="56"/>
    </location>
</feature>
<dbReference type="InterPro" id="IPR028082">
    <property type="entry name" value="Peripla_BP_I"/>
</dbReference>
<accession>A0A7X0P9C8</accession>
<keyword evidence="7" id="KW-1185">Reference proteome</keyword>
<dbReference type="Pfam" id="PF00356">
    <property type="entry name" value="LacI"/>
    <property type="match status" value="1"/>
</dbReference>